<name>A0A1G2SER6_9BACT</name>
<dbReference type="Pfam" id="PF00692">
    <property type="entry name" value="dUTPase"/>
    <property type="match status" value="1"/>
</dbReference>
<dbReference type="GO" id="GO:0004170">
    <property type="term" value="F:dUTP diphosphatase activity"/>
    <property type="evidence" value="ECO:0007669"/>
    <property type="project" value="UniProtKB-EC"/>
</dbReference>
<comment type="similarity">
    <text evidence="1">Belongs to the dUTPase family.</text>
</comment>
<dbReference type="CDD" id="cd07557">
    <property type="entry name" value="trimeric_dUTPase"/>
    <property type="match status" value="1"/>
</dbReference>
<dbReference type="SUPFAM" id="SSF51283">
    <property type="entry name" value="dUTPase-like"/>
    <property type="match status" value="1"/>
</dbReference>
<sequence length="141" mass="14924">MELKIKKLHTDAKVPSYAHPGDAGFDLYAIEEVAIPVGVRVLIGTGIAMDIPDGFVGLIWDKSGLSTTHGLKTLGGVVDAGYRGEVKVGMVNLGTEEYTISAGHKIAQMLIQKVERAEIIEVAELSETVRGEGGFGSTGKE</sequence>
<gene>
    <name evidence="7" type="ORF">A2937_00095</name>
</gene>
<protein>
    <recommendedName>
        <fullName evidence="2">dUTP diphosphatase</fullName>
        <ecNumber evidence="2">3.6.1.23</ecNumber>
    </recommendedName>
</protein>
<dbReference type="GO" id="GO:0006226">
    <property type="term" value="P:dUMP biosynthetic process"/>
    <property type="evidence" value="ECO:0007669"/>
    <property type="project" value="InterPro"/>
</dbReference>
<evidence type="ECO:0000256" key="5">
    <source>
        <dbReference type="ARBA" id="ARBA00047686"/>
    </source>
</evidence>
<evidence type="ECO:0000259" key="6">
    <source>
        <dbReference type="Pfam" id="PF00692"/>
    </source>
</evidence>
<evidence type="ECO:0000256" key="2">
    <source>
        <dbReference type="ARBA" id="ARBA00012379"/>
    </source>
</evidence>
<reference evidence="7 8" key="1">
    <citation type="journal article" date="2016" name="Nat. Commun.">
        <title>Thousands of microbial genomes shed light on interconnected biogeochemical processes in an aquifer system.</title>
        <authorList>
            <person name="Anantharaman K."/>
            <person name="Brown C.T."/>
            <person name="Hug L.A."/>
            <person name="Sharon I."/>
            <person name="Castelle C.J."/>
            <person name="Probst A.J."/>
            <person name="Thomas B.C."/>
            <person name="Singh A."/>
            <person name="Wilkins M.J."/>
            <person name="Karaoz U."/>
            <person name="Brodie E.L."/>
            <person name="Williams K.H."/>
            <person name="Hubbard S.S."/>
            <person name="Banfield J.F."/>
        </authorList>
    </citation>
    <scope>NUCLEOTIDE SEQUENCE [LARGE SCALE GENOMIC DNA]</scope>
</reference>
<dbReference type="GO" id="GO:0000287">
    <property type="term" value="F:magnesium ion binding"/>
    <property type="evidence" value="ECO:0007669"/>
    <property type="project" value="InterPro"/>
</dbReference>
<dbReference type="EC" id="3.6.1.23" evidence="2"/>
<dbReference type="InterPro" id="IPR036157">
    <property type="entry name" value="dUTPase-like_sf"/>
</dbReference>
<organism evidence="7 8">
    <name type="scientific">Candidatus Yonathbacteria bacterium RIFCSPLOWO2_01_FULL_47_33b</name>
    <dbReference type="NCBI Taxonomy" id="1802727"/>
    <lineage>
        <taxon>Bacteria</taxon>
        <taxon>Candidatus Yonathiibacteriota</taxon>
    </lineage>
</organism>
<evidence type="ECO:0000313" key="8">
    <source>
        <dbReference type="Proteomes" id="UP000177987"/>
    </source>
</evidence>
<dbReference type="InterPro" id="IPR029054">
    <property type="entry name" value="dUTPase-like"/>
</dbReference>
<dbReference type="PANTHER" id="PTHR11241:SF0">
    <property type="entry name" value="DEOXYURIDINE 5'-TRIPHOSPHATE NUCLEOTIDOHYDROLASE"/>
    <property type="match status" value="1"/>
</dbReference>
<evidence type="ECO:0000313" key="7">
    <source>
        <dbReference type="EMBL" id="OHA83496.1"/>
    </source>
</evidence>
<dbReference type="AlphaFoldDB" id="A0A1G2SER6"/>
<dbReference type="NCBIfam" id="TIGR00576">
    <property type="entry name" value="dut"/>
    <property type="match status" value="1"/>
</dbReference>
<dbReference type="Proteomes" id="UP000177987">
    <property type="component" value="Unassembled WGS sequence"/>
</dbReference>
<dbReference type="InterPro" id="IPR008181">
    <property type="entry name" value="dUTPase"/>
</dbReference>
<dbReference type="Gene3D" id="2.70.40.10">
    <property type="match status" value="1"/>
</dbReference>
<feature type="domain" description="dUTPase-like" evidence="6">
    <location>
        <begin position="11"/>
        <end position="139"/>
    </location>
</feature>
<evidence type="ECO:0000256" key="3">
    <source>
        <dbReference type="ARBA" id="ARBA00022801"/>
    </source>
</evidence>
<dbReference type="InterPro" id="IPR033704">
    <property type="entry name" value="dUTPase_trimeric"/>
</dbReference>
<dbReference type="EMBL" id="MHUW01000016">
    <property type="protein sequence ID" value="OHA83496.1"/>
    <property type="molecule type" value="Genomic_DNA"/>
</dbReference>
<evidence type="ECO:0000256" key="4">
    <source>
        <dbReference type="ARBA" id="ARBA00023080"/>
    </source>
</evidence>
<dbReference type="NCBIfam" id="NF001862">
    <property type="entry name" value="PRK00601.1"/>
    <property type="match status" value="1"/>
</dbReference>
<evidence type="ECO:0000256" key="1">
    <source>
        <dbReference type="ARBA" id="ARBA00006581"/>
    </source>
</evidence>
<dbReference type="STRING" id="1802727.A2937_00095"/>
<accession>A0A1G2SER6</accession>
<keyword evidence="4" id="KW-0546">Nucleotide metabolism</keyword>
<proteinExistence type="inferred from homology"/>
<keyword evidence="3 7" id="KW-0378">Hydrolase</keyword>
<comment type="caution">
    <text evidence="7">The sequence shown here is derived from an EMBL/GenBank/DDBJ whole genome shotgun (WGS) entry which is preliminary data.</text>
</comment>
<dbReference type="GO" id="GO:0046081">
    <property type="term" value="P:dUTP catabolic process"/>
    <property type="evidence" value="ECO:0007669"/>
    <property type="project" value="InterPro"/>
</dbReference>
<comment type="catalytic activity">
    <reaction evidence="5">
        <text>dUTP + H2O = dUMP + diphosphate + H(+)</text>
        <dbReference type="Rhea" id="RHEA:10248"/>
        <dbReference type="ChEBI" id="CHEBI:15377"/>
        <dbReference type="ChEBI" id="CHEBI:15378"/>
        <dbReference type="ChEBI" id="CHEBI:33019"/>
        <dbReference type="ChEBI" id="CHEBI:61555"/>
        <dbReference type="ChEBI" id="CHEBI:246422"/>
        <dbReference type="EC" id="3.6.1.23"/>
    </reaction>
</comment>
<dbReference type="PANTHER" id="PTHR11241">
    <property type="entry name" value="DEOXYURIDINE 5'-TRIPHOSPHATE NUCLEOTIDOHYDROLASE"/>
    <property type="match status" value="1"/>
</dbReference>